<dbReference type="AlphaFoldDB" id="A0A062U1K9"/>
<organism evidence="1 2">
    <name type="scientific">Hyphomonas beringensis</name>
    <dbReference type="NCBI Taxonomy" id="1280946"/>
    <lineage>
        <taxon>Bacteria</taxon>
        <taxon>Pseudomonadati</taxon>
        <taxon>Pseudomonadota</taxon>
        <taxon>Alphaproteobacteria</taxon>
        <taxon>Hyphomonadales</taxon>
        <taxon>Hyphomonadaceae</taxon>
        <taxon>Hyphomonas</taxon>
    </lineage>
</organism>
<comment type="caution">
    <text evidence="1">The sequence shown here is derived from an EMBL/GenBank/DDBJ whole genome shotgun (WGS) entry which is preliminary data.</text>
</comment>
<gene>
    <name evidence="1" type="ORF">HY29_15650</name>
</gene>
<dbReference type="PATRIC" id="fig|1280946.3.peg.2130"/>
<evidence type="ECO:0000313" key="1">
    <source>
        <dbReference type="EMBL" id="KCZ54176.1"/>
    </source>
</evidence>
<proteinExistence type="predicted"/>
<reference evidence="1 2" key="1">
    <citation type="journal article" date="2014" name="Antonie Van Leeuwenhoek">
        <title>Hyphomonas beringensis sp. nov. and Hyphomonas chukchiensis sp. nov., isolated from surface seawater of the Bering Sea and Chukchi Sea.</title>
        <authorList>
            <person name="Li C."/>
            <person name="Lai Q."/>
            <person name="Li G."/>
            <person name="Dong C."/>
            <person name="Wang J."/>
            <person name="Liao Y."/>
            <person name="Shao Z."/>
        </authorList>
    </citation>
    <scope>NUCLEOTIDE SEQUENCE [LARGE SCALE GENOMIC DNA]</scope>
    <source>
        <strain evidence="1 2">25B14_1</strain>
    </source>
</reference>
<dbReference type="Proteomes" id="UP000027037">
    <property type="component" value="Unassembled WGS sequence"/>
</dbReference>
<evidence type="ECO:0000313" key="2">
    <source>
        <dbReference type="Proteomes" id="UP000027037"/>
    </source>
</evidence>
<sequence length="40" mass="4529">MPIVVEDFSVNSVEQGGRRKFVTTFGVEVKLYLFSYSGIE</sequence>
<dbReference type="EMBL" id="AWFF01000042">
    <property type="protein sequence ID" value="KCZ54176.1"/>
    <property type="molecule type" value="Genomic_DNA"/>
</dbReference>
<protein>
    <submittedName>
        <fullName evidence="1">Uncharacterized protein</fullName>
    </submittedName>
</protein>
<keyword evidence="2" id="KW-1185">Reference proteome</keyword>
<accession>A0A062U1K9</accession>
<name>A0A062U1K9_9PROT</name>